<accession>A0A2T6ZQT0</accession>
<protein>
    <submittedName>
        <fullName evidence="4">Eisosome component PIL1-domain-containing protein</fullName>
    </submittedName>
</protein>
<feature type="coiled-coil region" evidence="2">
    <location>
        <begin position="136"/>
        <end position="163"/>
    </location>
</feature>
<dbReference type="InterPro" id="IPR027267">
    <property type="entry name" value="AH/BAR_dom_sf"/>
</dbReference>
<feature type="compositionally biased region" description="Basic residues" evidence="3">
    <location>
        <begin position="247"/>
        <end position="258"/>
    </location>
</feature>
<dbReference type="InterPro" id="IPR028245">
    <property type="entry name" value="PIL1/LSP1"/>
</dbReference>
<dbReference type="OrthoDB" id="5599269at2759"/>
<comment type="caution">
    <text evidence="4">The sequence shown here is derived from an EMBL/GenBank/DDBJ whole genome shotgun (WGS) entry which is preliminary data.</text>
</comment>
<dbReference type="PANTHER" id="PTHR31962">
    <property type="entry name" value="SPHINGOLIPID LONG CHAIN BASE-RESPONSIVE PROTEIN PIL1"/>
    <property type="match status" value="1"/>
</dbReference>
<dbReference type="Proteomes" id="UP000244722">
    <property type="component" value="Unassembled WGS sequence"/>
</dbReference>
<feature type="compositionally biased region" description="Basic and acidic residues" evidence="3">
    <location>
        <begin position="324"/>
        <end position="340"/>
    </location>
</feature>
<keyword evidence="2" id="KW-0175">Coiled coil</keyword>
<keyword evidence="5" id="KW-1185">Reference proteome</keyword>
<dbReference type="FunFam" id="1.20.1270.60:FF:000005">
    <property type="entry name" value="Sphingolipid long chain base-responsive pil1"/>
    <property type="match status" value="1"/>
</dbReference>
<dbReference type="GO" id="GO:0070941">
    <property type="term" value="P:eisosome assembly"/>
    <property type="evidence" value="ECO:0007669"/>
    <property type="project" value="TreeGrafter"/>
</dbReference>
<gene>
    <name evidence="4" type="ORF">B9Z19DRAFT_132751</name>
</gene>
<evidence type="ECO:0000256" key="2">
    <source>
        <dbReference type="SAM" id="Coils"/>
    </source>
</evidence>
<proteinExistence type="predicted"/>
<dbReference type="GO" id="GO:0008289">
    <property type="term" value="F:lipid binding"/>
    <property type="evidence" value="ECO:0007669"/>
    <property type="project" value="TreeGrafter"/>
</dbReference>
<dbReference type="EMBL" id="NESQ01000138">
    <property type="protein sequence ID" value="PUU77845.1"/>
    <property type="molecule type" value="Genomic_DNA"/>
</dbReference>
<sequence>MMLIGGAAGHNLRKSMAGAYGPELSKKLSQLVKMEKNLMRSMELVGRERREVARQLSIWGEECDEDVSDITDKLGVLTFEIGELEDLFIDRYDQYRVTIKSIRNIEASVQPSRDRKQKITDQIAQLKYKDPNSPKIVVLEQELVRAEAESLVAEAQLSNITREKIKSAFTYQFDALREHSEKLALIAGYGKHLLELIDDTPVTPGETREAYDGYEASKGIIQDCEDALTNWVESKAAVKPRLSVRGSRQRRTHGRGTRSRSAGEPVSLTDQDRPMRGSGVWVPADEHERHRTQGAPALDRADDDDQYEDITDDEVDRGHRRGSQRHEHDHEHGHDADRRQSSRNRNSKNIDGANGDARSHGREEEEGGATLQD</sequence>
<dbReference type="STRING" id="42251.A0A2T6ZQT0"/>
<dbReference type="Gene3D" id="1.20.1270.60">
    <property type="entry name" value="Arfaptin homology (AH) domain/BAR domain"/>
    <property type="match status" value="1"/>
</dbReference>
<evidence type="ECO:0000313" key="4">
    <source>
        <dbReference type="EMBL" id="PUU77845.1"/>
    </source>
</evidence>
<dbReference type="AlphaFoldDB" id="A0A2T6ZQT0"/>
<dbReference type="GO" id="GO:0005886">
    <property type="term" value="C:plasma membrane"/>
    <property type="evidence" value="ECO:0007669"/>
    <property type="project" value="TreeGrafter"/>
</dbReference>
<dbReference type="PANTHER" id="PTHR31962:SF1">
    <property type="entry name" value="SPHINGOLIPID LONG CHAIN BASE-RESPONSIVE PROTEIN PIL1"/>
    <property type="match status" value="1"/>
</dbReference>
<evidence type="ECO:0000256" key="1">
    <source>
        <dbReference type="ARBA" id="ARBA00022553"/>
    </source>
</evidence>
<name>A0A2T6ZQT0_TUBBO</name>
<dbReference type="GO" id="GO:0006897">
    <property type="term" value="P:endocytosis"/>
    <property type="evidence" value="ECO:0007669"/>
    <property type="project" value="TreeGrafter"/>
</dbReference>
<dbReference type="Pfam" id="PF13805">
    <property type="entry name" value="Pil1"/>
    <property type="match status" value="1"/>
</dbReference>
<evidence type="ECO:0000256" key="3">
    <source>
        <dbReference type="SAM" id="MobiDB-lite"/>
    </source>
</evidence>
<evidence type="ECO:0000313" key="5">
    <source>
        <dbReference type="Proteomes" id="UP000244722"/>
    </source>
</evidence>
<dbReference type="GO" id="GO:0036286">
    <property type="term" value="C:eisosome filament"/>
    <property type="evidence" value="ECO:0007669"/>
    <property type="project" value="TreeGrafter"/>
</dbReference>
<feature type="region of interest" description="Disordered" evidence="3">
    <location>
        <begin position="239"/>
        <end position="373"/>
    </location>
</feature>
<reference evidence="4 5" key="1">
    <citation type="submission" date="2017-04" db="EMBL/GenBank/DDBJ databases">
        <title>Draft genome sequence of Tuber borchii Vittad., a whitish edible truffle.</title>
        <authorList>
            <consortium name="DOE Joint Genome Institute"/>
            <person name="Murat C."/>
            <person name="Kuo A."/>
            <person name="Barry K.W."/>
            <person name="Clum A."/>
            <person name="Dockter R.B."/>
            <person name="Fauchery L."/>
            <person name="Iotti M."/>
            <person name="Kohler A."/>
            <person name="Labutti K."/>
            <person name="Lindquist E.A."/>
            <person name="Lipzen A."/>
            <person name="Ohm R.A."/>
            <person name="Wang M."/>
            <person name="Grigoriev I.V."/>
            <person name="Zambonelli A."/>
            <person name="Martin F.M."/>
        </authorList>
    </citation>
    <scope>NUCLEOTIDE SEQUENCE [LARGE SCALE GENOMIC DNA]</scope>
    <source>
        <strain evidence="4 5">Tbo3840</strain>
    </source>
</reference>
<feature type="compositionally biased region" description="Acidic residues" evidence="3">
    <location>
        <begin position="301"/>
        <end position="315"/>
    </location>
</feature>
<keyword evidence="1" id="KW-0597">Phosphoprotein</keyword>
<organism evidence="4 5">
    <name type="scientific">Tuber borchii</name>
    <name type="common">White truffle</name>
    <dbReference type="NCBI Taxonomy" id="42251"/>
    <lineage>
        <taxon>Eukaryota</taxon>
        <taxon>Fungi</taxon>
        <taxon>Dikarya</taxon>
        <taxon>Ascomycota</taxon>
        <taxon>Pezizomycotina</taxon>
        <taxon>Pezizomycetes</taxon>
        <taxon>Pezizales</taxon>
        <taxon>Tuberaceae</taxon>
        <taxon>Tuber</taxon>
    </lineage>
</organism>